<dbReference type="OrthoDB" id="2284464at2759"/>
<keyword evidence="1" id="KW-1133">Transmembrane helix</keyword>
<dbReference type="InParanoid" id="A0A167NLW7"/>
<gene>
    <name evidence="3" type="ORF">PHYBLDRAFT_59770</name>
</gene>
<evidence type="ECO:0000256" key="1">
    <source>
        <dbReference type="SAM" id="Phobius"/>
    </source>
</evidence>
<dbReference type="GeneID" id="29001462"/>
<dbReference type="VEuPathDB" id="FungiDB:PHYBLDRAFT_59770"/>
<feature type="transmembrane region" description="Helical" evidence="1">
    <location>
        <begin position="22"/>
        <end position="43"/>
    </location>
</feature>
<keyword evidence="1" id="KW-0472">Membrane</keyword>
<name>A0A167NLW7_PHYB8</name>
<accession>A0A167NLW7</accession>
<dbReference type="InterPro" id="IPR036397">
    <property type="entry name" value="RNaseH_sf"/>
</dbReference>
<dbReference type="Gene3D" id="3.30.420.10">
    <property type="entry name" value="Ribonuclease H-like superfamily/Ribonuclease H"/>
    <property type="match status" value="1"/>
</dbReference>
<protein>
    <recommendedName>
        <fullName evidence="2">Tc1-like transposase DDE domain-containing protein</fullName>
    </recommendedName>
</protein>
<dbReference type="Proteomes" id="UP000077315">
    <property type="component" value="Unassembled WGS sequence"/>
</dbReference>
<organism evidence="3 4">
    <name type="scientific">Phycomyces blakesleeanus (strain ATCC 8743b / DSM 1359 / FGSC 10004 / NBRC 33097 / NRRL 1555)</name>
    <dbReference type="NCBI Taxonomy" id="763407"/>
    <lineage>
        <taxon>Eukaryota</taxon>
        <taxon>Fungi</taxon>
        <taxon>Fungi incertae sedis</taxon>
        <taxon>Mucoromycota</taxon>
        <taxon>Mucoromycotina</taxon>
        <taxon>Mucoromycetes</taxon>
        <taxon>Mucorales</taxon>
        <taxon>Phycomycetaceae</taxon>
        <taxon>Phycomyces</taxon>
    </lineage>
</organism>
<dbReference type="Pfam" id="PF13358">
    <property type="entry name" value="DDE_3"/>
    <property type="match status" value="1"/>
</dbReference>
<sequence length="269" mass="31401">MMGSSNAKVIAPFDYRLPITDFFSLLLLFYLAYFVPSPTIFHFKLDKKATFYYGDGDGILTDENGNKIIEYQMEIDDDQYPLTSITTFTPYQSQIFREITKNYLANCVFTDESVFNINLKRSMPWETVEEAPIVEVPKTRAESHTIVGAISHLSVISVDLRTQRVHCFIKKMARNYIEAHGYSCVYLQPYSPELNPIEKFWLVYKSKVKREALLEEGKNCLQKSEKLATKCLLWTYKAFAYLHNKIRRLFKQKTALMNANARFFYQVCE</sequence>
<dbReference type="InterPro" id="IPR038717">
    <property type="entry name" value="Tc1-like_DDE_dom"/>
</dbReference>
<dbReference type="EMBL" id="KV440976">
    <property type="protein sequence ID" value="OAD76234.1"/>
    <property type="molecule type" value="Genomic_DNA"/>
</dbReference>
<dbReference type="RefSeq" id="XP_018294274.1">
    <property type="nucleotide sequence ID" value="XM_018440556.1"/>
</dbReference>
<feature type="domain" description="Tc1-like transposase DDE" evidence="2">
    <location>
        <begin position="170"/>
        <end position="215"/>
    </location>
</feature>
<evidence type="ECO:0000313" key="3">
    <source>
        <dbReference type="EMBL" id="OAD76234.1"/>
    </source>
</evidence>
<keyword evidence="1" id="KW-0812">Transmembrane</keyword>
<dbReference type="AlphaFoldDB" id="A0A167NLW7"/>
<reference evidence="4" key="1">
    <citation type="submission" date="2015-06" db="EMBL/GenBank/DDBJ databases">
        <title>Expansion of signal transduction pathways in fungi by whole-genome duplication.</title>
        <authorList>
            <consortium name="DOE Joint Genome Institute"/>
            <person name="Corrochano L.M."/>
            <person name="Kuo A."/>
            <person name="Marcet-Houben M."/>
            <person name="Polaino S."/>
            <person name="Salamov A."/>
            <person name="Villalobos J.M."/>
            <person name="Alvarez M.I."/>
            <person name="Avalos J."/>
            <person name="Benito E.P."/>
            <person name="Benoit I."/>
            <person name="Burger G."/>
            <person name="Camino L.P."/>
            <person name="Canovas D."/>
            <person name="Cerda-Olmedo E."/>
            <person name="Cheng J.-F."/>
            <person name="Dominguez A."/>
            <person name="Elias M."/>
            <person name="Eslava A.P."/>
            <person name="Glaser F."/>
            <person name="Grimwood J."/>
            <person name="Gutierrez G."/>
            <person name="Heitman J."/>
            <person name="Henrissat B."/>
            <person name="Iturriaga E.A."/>
            <person name="Lang B.F."/>
            <person name="Lavin J.L."/>
            <person name="Lee S."/>
            <person name="Li W."/>
            <person name="Lindquist E."/>
            <person name="Lopez-Garcia S."/>
            <person name="Luque E.M."/>
            <person name="Marcos A.T."/>
            <person name="Martin J."/>
            <person name="McCluskey K."/>
            <person name="Medina H.R."/>
            <person name="Miralles-Duran A."/>
            <person name="Miyazaki A."/>
            <person name="Munoz-Torres E."/>
            <person name="Oguiza J.A."/>
            <person name="Ohm R."/>
            <person name="Olmedo M."/>
            <person name="Orejas M."/>
            <person name="Ortiz-Castellanos L."/>
            <person name="Pisabarro A.G."/>
            <person name="Rodriguez-Romero J."/>
            <person name="Ruiz-Herrera J."/>
            <person name="Ruiz-Vazquez R."/>
            <person name="Sanz C."/>
            <person name="Schackwitz W."/>
            <person name="Schmutz J."/>
            <person name="Shahriari M."/>
            <person name="Shelest E."/>
            <person name="Silva-Franco F."/>
            <person name="Soanes D."/>
            <person name="Syed K."/>
            <person name="Tagua V.G."/>
            <person name="Talbot N.J."/>
            <person name="Thon M."/>
            <person name="De vries R.P."/>
            <person name="Wiebenga A."/>
            <person name="Yadav J.S."/>
            <person name="Braun E.L."/>
            <person name="Baker S."/>
            <person name="Garre V."/>
            <person name="Horwitz B."/>
            <person name="Torres-Martinez S."/>
            <person name="Idnurm A."/>
            <person name="Herrera-Estrella A."/>
            <person name="Gabaldon T."/>
            <person name="Grigoriev I.V."/>
        </authorList>
    </citation>
    <scope>NUCLEOTIDE SEQUENCE [LARGE SCALE GENOMIC DNA]</scope>
    <source>
        <strain evidence="4">NRRL 1555(-)</strain>
    </source>
</reference>
<evidence type="ECO:0000313" key="4">
    <source>
        <dbReference type="Proteomes" id="UP000077315"/>
    </source>
</evidence>
<evidence type="ECO:0000259" key="2">
    <source>
        <dbReference type="Pfam" id="PF13358"/>
    </source>
</evidence>
<keyword evidence="4" id="KW-1185">Reference proteome</keyword>
<proteinExistence type="predicted"/>
<dbReference type="GO" id="GO:0003676">
    <property type="term" value="F:nucleic acid binding"/>
    <property type="evidence" value="ECO:0007669"/>
    <property type="project" value="InterPro"/>
</dbReference>